<evidence type="ECO:0000313" key="6">
    <source>
        <dbReference type="Proteomes" id="UP000755577"/>
    </source>
</evidence>
<organism evidence="4 5">
    <name type="scientific">Burkholderia anthina</name>
    <dbReference type="NCBI Taxonomy" id="179879"/>
    <lineage>
        <taxon>Bacteria</taxon>
        <taxon>Pseudomonadati</taxon>
        <taxon>Pseudomonadota</taxon>
        <taxon>Betaproteobacteria</taxon>
        <taxon>Burkholderiales</taxon>
        <taxon>Burkholderiaceae</taxon>
        <taxon>Burkholderia</taxon>
        <taxon>Burkholderia cepacia complex</taxon>
    </lineage>
</organism>
<dbReference type="GeneID" id="56504635"/>
<dbReference type="AlphaFoldDB" id="A0A6P2GIX8"/>
<evidence type="ECO:0000256" key="1">
    <source>
        <dbReference type="SAM" id="MobiDB-lite"/>
    </source>
</evidence>
<feature type="compositionally biased region" description="Low complexity" evidence="1">
    <location>
        <begin position="108"/>
        <end position="119"/>
    </location>
</feature>
<dbReference type="EMBL" id="JAFCIQ010000033">
    <property type="protein sequence ID" value="MBM2770868.1"/>
    <property type="molecule type" value="Genomic_DNA"/>
</dbReference>
<evidence type="ECO:0000259" key="2">
    <source>
        <dbReference type="Pfam" id="PF18013"/>
    </source>
</evidence>
<dbReference type="Proteomes" id="UP000755577">
    <property type="component" value="Unassembled WGS sequence"/>
</dbReference>
<feature type="region of interest" description="Disordered" evidence="1">
    <location>
        <begin position="1"/>
        <end position="30"/>
    </location>
</feature>
<feature type="compositionally biased region" description="Polar residues" evidence="1">
    <location>
        <begin position="120"/>
        <end position="134"/>
    </location>
</feature>
<feature type="compositionally biased region" description="Low complexity" evidence="1">
    <location>
        <begin position="55"/>
        <end position="69"/>
    </location>
</feature>
<evidence type="ECO:0000313" key="4">
    <source>
        <dbReference type="EMBL" id="VVU53901.1"/>
    </source>
</evidence>
<gene>
    <name evidence="4" type="ORF">BAN20980_06554</name>
    <name evidence="3" type="ORF">JQK92_31155</name>
</gene>
<dbReference type="InterPro" id="IPR041219">
    <property type="entry name" value="Phage_lysozyme2"/>
</dbReference>
<dbReference type="Gene3D" id="1.10.530.10">
    <property type="match status" value="1"/>
</dbReference>
<sequence length="282" mass="29131">MITITIQGSAPTTRSDPTSDASSPDNLGTQQIAQIIQALMAELKNLLSGQGNDDSSSSPVGGAGSSPSPLANDNALPQNDPSQSTGQNNGPALNLRSASPASTGSGDPGNQVNQNNGPQSTGQSTSTLPANTGGSAANAIADDLRSRYGLNDTQIAGALGNLKQESNLEPDVNQGGVEGGPSGNFADDNANGWGLAQWGGSRKQGEIAYANQHHLDPGSLDANIGFMNQELDGPYSQTISDLKNSTSVEQATQVWDTDYEQATDPQMGNRLQYARNFEDEGL</sequence>
<evidence type="ECO:0000313" key="3">
    <source>
        <dbReference type="EMBL" id="MBM2770868.1"/>
    </source>
</evidence>
<accession>A0A6P2GIX8</accession>
<reference evidence="3 6" key="2">
    <citation type="submission" date="2021-02" db="EMBL/GenBank/DDBJ databases">
        <title>Draft genome of the type strains Burkholderia anthina DSM16086.</title>
        <authorList>
            <person name="Hertel R."/>
            <person name="Meissner J."/>
            <person name="Poehlein A."/>
            <person name="Daniel R."/>
            <person name="Commichau F.M."/>
        </authorList>
    </citation>
    <scope>NUCLEOTIDE SEQUENCE [LARGE SCALE GENOMIC DNA]</scope>
    <source>
        <strain evidence="3 6">DSM 16086</strain>
    </source>
</reference>
<dbReference type="Proteomes" id="UP000494201">
    <property type="component" value="Unassembled WGS sequence"/>
</dbReference>
<name>A0A6P2GIX8_9BURK</name>
<dbReference type="EMBL" id="CABVLY010000041">
    <property type="protein sequence ID" value="VVU53901.1"/>
    <property type="molecule type" value="Genomic_DNA"/>
</dbReference>
<evidence type="ECO:0000313" key="5">
    <source>
        <dbReference type="Proteomes" id="UP000494201"/>
    </source>
</evidence>
<dbReference type="Pfam" id="PF18013">
    <property type="entry name" value="Phage_lysozyme2"/>
    <property type="match status" value="1"/>
</dbReference>
<feature type="compositionally biased region" description="Polar residues" evidence="1">
    <location>
        <begin position="75"/>
        <end position="105"/>
    </location>
</feature>
<dbReference type="RefSeq" id="WP_174928601.1">
    <property type="nucleotide sequence ID" value="NZ_CABVLY010000041.1"/>
</dbReference>
<feature type="domain" description="Phage tail lysozyme" evidence="2">
    <location>
        <begin position="136"/>
        <end position="277"/>
    </location>
</feature>
<feature type="region of interest" description="Disordered" evidence="1">
    <location>
        <begin position="47"/>
        <end position="134"/>
    </location>
</feature>
<proteinExistence type="predicted"/>
<feature type="compositionally biased region" description="Polar residues" evidence="1">
    <location>
        <begin position="1"/>
        <end position="29"/>
    </location>
</feature>
<keyword evidence="6" id="KW-1185">Reference proteome</keyword>
<protein>
    <submittedName>
        <fullName evidence="4">Type III effector protein HrpW</fullName>
    </submittedName>
</protein>
<reference evidence="4 5" key="1">
    <citation type="submission" date="2019-09" db="EMBL/GenBank/DDBJ databases">
        <authorList>
            <person name="Depoorter E."/>
        </authorList>
    </citation>
    <scope>NUCLEOTIDE SEQUENCE [LARGE SCALE GENOMIC DNA]</scope>
    <source>
        <strain evidence="4">LMG 20980</strain>
    </source>
</reference>